<dbReference type="KEGG" id="vg:79412981"/>
<dbReference type="Proteomes" id="UP001211688">
    <property type="component" value="Segment"/>
</dbReference>
<evidence type="ECO:0000313" key="1">
    <source>
        <dbReference type="EMBL" id="WAX22419.1"/>
    </source>
</evidence>
<reference evidence="1" key="1">
    <citation type="submission" date="2022-11" db="EMBL/GenBank/DDBJ databases">
        <authorList>
            <person name="Jaryenneh J.D."/>
            <person name="Schoeniger J.S."/>
            <person name="Mageeney C.M."/>
        </authorList>
    </citation>
    <scope>NUCLEOTIDE SEQUENCE</scope>
</reference>
<organism evidence="1 2">
    <name type="scientific">Pseudomonas phage MiCath</name>
    <dbReference type="NCBI Taxonomy" id="3003729"/>
    <lineage>
        <taxon>Viruses</taxon>
        <taxon>Duplodnaviria</taxon>
        <taxon>Heunggongvirae</taxon>
        <taxon>Uroviricota</taxon>
        <taxon>Caudoviricetes</taxon>
        <taxon>Queuovirinae</taxon>
        <taxon>Micathvirus</taxon>
        <taxon>Micathvirus micath</taxon>
    </lineage>
</organism>
<dbReference type="RefSeq" id="YP_010719841.1">
    <property type="nucleotide sequence ID" value="NC_072502.1"/>
</dbReference>
<keyword evidence="2" id="KW-1185">Reference proteome</keyword>
<proteinExistence type="predicted"/>
<dbReference type="GeneID" id="79412981"/>
<sequence>MSDVKKSIISQLDKSGWIKDRFGNYRKDMVLGGKLKSLRCKFRDRSFRLEVKIIVDDTPEWVRYGGDFYSKCEVLGDGRVRVGALLIGNL</sequence>
<accession>A0AAE9VDG8</accession>
<protein>
    <submittedName>
        <fullName evidence="1">Uncharacterized protein</fullName>
    </submittedName>
</protein>
<evidence type="ECO:0000313" key="2">
    <source>
        <dbReference type="Proteomes" id="UP001211688"/>
    </source>
</evidence>
<dbReference type="EMBL" id="OP882271">
    <property type="protein sequence ID" value="WAX22419.1"/>
    <property type="molecule type" value="Genomic_DNA"/>
</dbReference>
<name>A0AAE9VDG8_9CAUD</name>